<dbReference type="AlphaFoldDB" id="A0A849BT31"/>
<dbReference type="Gene3D" id="2.130.10.10">
    <property type="entry name" value="YVTN repeat-like/Quinoprotein amine dehydrogenase"/>
    <property type="match status" value="1"/>
</dbReference>
<keyword evidence="2" id="KW-0812">Transmembrane</keyword>
<gene>
    <name evidence="3" type="ORF">HLB09_11045</name>
</gene>
<dbReference type="InterPro" id="IPR011047">
    <property type="entry name" value="Quinoprotein_ADH-like_sf"/>
</dbReference>
<sequence>MVQPGDAAGRPGPAPATGVDRDRGARHGTAAPGAPTRWPHHVRAHLRGVAAAALLLGGTAAVVLALTTARGPGPQTLPWLVPVLMVVAVLVVVVATLRERRLTHLLPPRGSLLAAAALLLADAALVTAGLVLDLVGGLVDRDVPLLAAGLVAVGVGTALVGLALPRHRRSRPAPEPATRPTSPRLAPVAAALGGALVVVLVSVGLGLALEVAPVRSTTADGPEEAVLPAEPVAPTEVAWARDVHDDVAEIFDRRYGELEVVAAGRGVAYRTERGVVALDGATGEERWRYELAGARTVQLTASPGGEHVVVVHESGTRGSDGGSRLVALDGTTGEVAGSIRGGGSSGYSGQYQLPLTSTHLVTGVDDETGEVSTWALDGSDERTLAAAAQGCELRGSAATSPAVVVLLLCGAVERGEQELDVRVAALAPGTGEELWRWDRTLRATTDVDADPGAVPRLLARDAFRVAASPDGSAVRVEVRDELGDGLVDLVLAAEDGRVVLDDAGPRPLSVVEGFTADATWGRLLEDGGESAGYGRQSADRLQRVADSVLCGRPQVDGGDALLGACFVDDDYEDPVIDVQVAPWDGGTPRLLRLEEPSATDRRPFPTVRVLPGVVVVNGGASATLFGLR</sequence>
<organism evidence="3 4">
    <name type="scientific">Pseudokineococcus marinus</name>
    <dbReference type="NCBI Taxonomy" id="351215"/>
    <lineage>
        <taxon>Bacteria</taxon>
        <taxon>Bacillati</taxon>
        <taxon>Actinomycetota</taxon>
        <taxon>Actinomycetes</taxon>
        <taxon>Kineosporiales</taxon>
        <taxon>Kineosporiaceae</taxon>
        <taxon>Pseudokineococcus</taxon>
    </lineage>
</organism>
<dbReference type="SUPFAM" id="SSF50998">
    <property type="entry name" value="Quinoprotein alcohol dehydrogenase-like"/>
    <property type="match status" value="1"/>
</dbReference>
<feature type="transmembrane region" description="Helical" evidence="2">
    <location>
        <begin position="185"/>
        <end position="209"/>
    </location>
</feature>
<evidence type="ECO:0000313" key="3">
    <source>
        <dbReference type="EMBL" id="NNH23614.1"/>
    </source>
</evidence>
<feature type="transmembrane region" description="Helical" evidence="2">
    <location>
        <begin position="46"/>
        <end position="67"/>
    </location>
</feature>
<accession>A0A849BT31</accession>
<dbReference type="EMBL" id="JABEMA010000169">
    <property type="protein sequence ID" value="NNH23614.1"/>
    <property type="molecule type" value="Genomic_DNA"/>
</dbReference>
<protein>
    <submittedName>
        <fullName evidence="3">PQQ-binding-like beta-propeller repeat protein</fullName>
    </submittedName>
</protein>
<comment type="caution">
    <text evidence="3">The sequence shown here is derived from an EMBL/GenBank/DDBJ whole genome shotgun (WGS) entry which is preliminary data.</text>
</comment>
<feature type="transmembrane region" description="Helical" evidence="2">
    <location>
        <begin position="144"/>
        <end position="164"/>
    </location>
</feature>
<evidence type="ECO:0000256" key="2">
    <source>
        <dbReference type="SAM" id="Phobius"/>
    </source>
</evidence>
<dbReference type="RefSeq" id="WP_171203420.1">
    <property type="nucleotide sequence ID" value="NZ_BAAANP010000019.1"/>
</dbReference>
<evidence type="ECO:0000313" key="4">
    <source>
        <dbReference type="Proteomes" id="UP000555552"/>
    </source>
</evidence>
<keyword evidence="2" id="KW-0472">Membrane</keyword>
<keyword evidence="2" id="KW-1133">Transmembrane helix</keyword>
<name>A0A849BT31_9ACTN</name>
<feature type="compositionally biased region" description="Low complexity" evidence="1">
    <location>
        <begin position="1"/>
        <end position="18"/>
    </location>
</feature>
<dbReference type="InterPro" id="IPR015943">
    <property type="entry name" value="WD40/YVTN_repeat-like_dom_sf"/>
</dbReference>
<feature type="region of interest" description="Disordered" evidence="1">
    <location>
        <begin position="1"/>
        <end position="38"/>
    </location>
</feature>
<proteinExistence type="predicted"/>
<dbReference type="Proteomes" id="UP000555552">
    <property type="component" value="Unassembled WGS sequence"/>
</dbReference>
<keyword evidence="4" id="KW-1185">Reference proteome</keyword>
<feature type="transmembrane region" description="Helical" evidence="2">
    <location>
        <begin position="79"/>
        <end position="98"/>
    </location>
</feature>
<evidence type="ECO:0000256" key="1">
    <source>
        <dbReference type="SAM" id="MobiDB-lite"/>
    </source>
</evidence>
<feature type="transmembrane region" description="Helical" evidence="2">
    <location>
        <begin position="110"/>
        <end position="132"/>
    </location>
</feature>
<reference evidence="3 4" key="1">
    <citation type="submission" date="2020-05" db="EMBL/GenBank/DDBJ databases">
        <title>MicrobeNet Type strains.</title>
        <authorList>
            <person name="Nicholson A.C."/>
        </authorList>
    </citation>
    <scope>NUCLEOTIDE SEQUENCE [LARGE SCALE GENOMIC DNA]</scope>
    <source>
        <strain evidence="3 4">JCM 14547</strain>
    </source>
</reference>